<sequence length="645" mass="68623">MRLLLAAAFLALAGGTLAAETRVALVVGNASYRSFKPLLNPGNDAGDIAAALKARDFEVIEGLDLDQEGMTRAVAAFVAKARQADLSLFYYAGHGFQVDRENYLVPVDAAIRSRADIERQALNLKAVTDGLRGARGNHLVFLDACRNNPLRGQPAAGLSDEALRDGLAKVEDTAGFLFSYATQPDKVAFDGGGRNSPFAQAFLGHVGTRGQDVGAMMIAVRKDVIAATGGFQVPLEISSLTSQVYFTPGRADTASPETQLWQLAAGSRDPALLRIYLTRYADGAHAGEVQGMLNTASLEPAPGSPRSTPDDRLSDDRLWDYALRARLRPLVEFYLDRRPDGRHVAEARALLRNLPTAEDVETRPEAVCERATTHPRDATANTPGVTLAQLAENAEPALAACRQAATAHPEMPHYTALLARALAAAGRREEAVARYREAAARGNLRAQVSLGLILETGDGVPRDPRAAIALYGTAADNGSADGAINLAVALMQGTGIRKDPARAIALLKRAAAAGSAIATYNLGVLAQDGTLKEPGRALAYFDRATELGDPRGFVPAAILLDEGRGVRKDPASAAEMLLRGVAADTGEAMNQIVHRPNAWSTDTIRSVQTRLKRAGYYDGALDGRGGPKMAASLQEWRRIGSLDLR</sequence>
<dbReference type="Pfam" id="PF00656">
    <property type="entry name" value="Peptidase_C14"/>
    <property type="match status" value="1"/>
</dbReference>
<feature type="signal peptide" evidence="2">
    <location>
        <begin position="1"/>
        <end position="18"/>
    </location>
</feature>
<dbReference type="SUPFAM" id="SSF52129">
    <property type="entry name" value="Caspase-like"/>
    <property type="match status" value="1"/>
</dbReference>
<keyword evidence="6" id="KW-1185">Reference proteome</keyword>
<evidence type="ECO:0000256" key="1">
    <source>
        <dbReference type="ARBA" id="ARBA00010134"/>
    </source>
</evidence>
<reference evidence="5" key="1">
    <citation type="journal article" date="2021" name="Front. Microbiol.">
        <title>Comprehensive Comparative Genomics and Phenotyping of Methylobacterium Species.</title>
        <authorList>
            <person name="Alessa O."/>
            <person name="Ogura Y."/>
            <person name="Fujitani Y."/>
            <person name="Takami H."/>
            <person name="Hayashi T."/>
            <person name="Sahin N."/>
            <person name="Tani A."/>
        </authorList>
    </citation>
    <scope>NUCLEOTIDE SEQUENCE</scope>
    <source>
        <strain evidence="5">DSM 23632</strain>
    </source>
</reference>
<dbReference type="PANTHER" id="PTHR22576">
    <property type="entry name" value="MUCOSA ASSOCIATED LYMPHOID TISSUE LYMPHOMA TRANSLOCATION PROTEIN 1/PARACASPASE"/>
    <property type="match status" value="1"/>
</dbReference>
<comment type="caution">
    <text evidence="5">The sequence shown here is derived from an EMBL/GenBank/DDBJ whole genome shotgun (WGS) entry which is preliminary data.</text>
</comment>
<name>A0ABQ4U1S7_9HYPH</name>
<dbReference type="Proteomes" id="UP001055057">
    <property type="component" value="Unassembled WGS sequence"/>
</dbReference>
<evidence type="ECO:0008006" key="7">
    <source>
        <dbReference type="Google" id="ProtNLM"/>
    </source>
</evidence>
<dbReference type="InterPro" id="IPR011990">
    <property type="entry name" value="TPR-like_helical_dom_sf"/>
</dbReference>
<dbReference type="SMART" id="SM00115">
    <property type="entry name" value="CASc"/>
    <property type="match status" value="1"/>
</dbReference>
<dbReference type="RefSeq" id="WP_283215014.1">
    <property type="nucleotide sequence ID" value="NZ_BPRB01000196.1"/>
</dbReference>
<dbReference type="InterPro" id="IPR002138">
    <property type="entry name" value="Pept_C14_p10"/>
</dbReference>
<dbReference type="InterPro" id="IPR011600">
    <property type="entry name" value="Pept_C14_caspase"/>
</dbReference>
<keyword evidence="2" id="KW-0732">Signal</keyword>
<dbReference type="SUPFAM" id="SSF81901">
    <property type="entry name" value="HCP-like"/>
    <property type="match status" value="1"/>
</dbReference>
<dbReference type="Pfam" id="PF08238">
    <property type="entry name" value="Sel1"/>
    <property type="match status" value="4"/>
</dbReference>
<dbReference type="Gene3D" id="1.25.40.10">
    <property type="entry name" value="Tetratricopeptide repeat domain"/>
    <property type="match status" value="1"/>
</dbReference>
<evidence type="ECO:0000259" key="4">
    <source>
        <dbReference type="PROSITE" id="PS50208"/>
    </source>
</evidence>
<dbReference type="PROSITE" id="PS50208">
    <property type="entry name" value="CASPASE_P20"/>
    <property type="match status" value="1"/>
</dbReference>
<feature type="domain" description="Caspase family p10" evidence="3">
    <location>
        <begin position="166"/>
        <end position="248"/>
    </location>
</feature>
<gene>
    <name evidence="5" type="ORF">MPOCJGCO_3347</name>
</gene>
<dbReference type="InterPro" id="IPR015917">
    <property type="entry name" value="Pept_C14A"/>
</dbReference>
<comment type="similarity">
    <text evidence="1">Belongs to the peptidase C14A family.</text>
</comment>
<dbReference type="InterPro" id="IPR006597">
    <property type="entry name" value="Sel1-like"/>
</dbReference>
<evidence type="ECO:0000313" key="5">
    <source>
        <dbReference type="EMBL" id="GJE61226.1"/>
    </source>
</evidence>
<feature type="domain" description="Caspase family p20" evidence="4">
    <location>
        <begin position="20"/>
        <end position="97"/>
    </location>
</feature>
<evidence type="ECO:0000256" key="2">
    <source>
        <dbReference type="SAM" id="SignalP"/>
    </source>
</evidence>
<reference evidence="5" key="2">
    <citation type="submission" date="2021-08" db="EMBL/GenBank/DDBJ databases">
        <authorList>
            <person name="Tani A."/>
            <person name="Ola A."/>
            <person name="Ogura Y."/>
            <person name="Katsura K."/>
            <person name="Hayashi T."/>
        </authorList>
    </citation>
    <scope>NUCLEOTIDE SEQUENCE</scope>
    <source>
        <strain evidence="5">DSM 23632</strain>
    </source>
</reference>
<dbReference type="InterPro" id="IPR001309">
    <property type="entry name" value="Pept_C14_p20"/>
</dbReference>
<dbReference type="PANTHER" id="PTHR22576:SF37">
    <property type="entry name" value="MUCOSA-ASSOCIATED LYMPHOID TISSUE LYMPHOMA TRANSLOCATION PROTEIN 1"/>
    <property type="match status" value="1"/>
</dbReference>
<evidence type="ECO:0000313" key="6">
    <source>
        <dbReference type="Proteomes" id="UP001055057"/>
    </source>
</evidence>
<protein>
    <recommendedName>
        <fullName evidence="7">Peptidase C14, caspase catalytic subunit p20</fullName>
    </recommendedName>
</protein>
<feature type="chain" id="PRO_5045394990" description="Peptidase C14, caspase catalytic subunit p20" evidence="2">
    <location>
        <begin position="19"/>
        <end position="645"/>
    </location>
</feature>
<dbReference type="EMBL" id="BPRB01000196">
    <property type="protein sequence ID" value="GJE61226.1"/>
    <property type="molecule type" value="Genomic_DNA"/>
</dbReference>
<dbReference type="InterPro" id="IPR052039">
    <property type="entry name" value="Caspase-related_regulators"/>
</dbReference>
<proteinExistence type="inferred from homology"/>
<dbReference type="Gene3D" id="3.40.50.1460">
    <property type="match status" value="1"/>
</dbReference>
<accession>A0ABQ4U1S7</accession>
<dbReference type="InterPro" id="IPR029030">
    <property type="entry name" value="Caspase-like_dom_sf"/>
</dbReference>
<dbReference type="SMART" id="SM00671">
    <property type="entry name" value="SEL1"/>
    <property type="match status" value="3"/>
</dbReference>
<dbReference type="PROSITE" id="PS50207">
    <property type="entry name" value="CASPASE_P10"/>
    <property type="match status" value="1"/>
</dbReference>
<organism evidence="5 6">
    <name type="scientific">Methylobacterium trifolii</name>
    <dbReference type="NCBI Taxonomy" id="1003092"/>
    <lineage>
        <taxon>Bacteria</taxon>
        <taxon>Pseudomonadati</taxon>
        <taxon>Pseudomonadota</taxon>
        <taxon>Alphaproteobacteria</taxon>
        <taxon>Hyphomicrobiales</taxon>
        <taxon>Methylobacteriaceae</taxon>
        <taxon>Methylobacterium</taxon>
    </lineage>
</organism>
<evidence type="ECO:0000259" key="3">
    <source>
        <dbReference type="PROSITE" id="PS50207"/>
    </source>
</evidence>